<accession>A0A6V7RTG8</accession>
<dbReference type="PANTHER" id="PTHR16121:SF2">
    <property type="entry name" value="CAP-SPECIFIC MRNA (NUCLEOSIDE-2'-O-)-METHYLTRANSFERASE 2"/>
    <property type="match status" value="1"/>
</dbReference>
<evidence type="ECO:0008006" key="4">
    <source>
        <dbReference type="Google" id="ProtNLM"/>
    </source>
</evidence>
<feature type="region of interest" description="Disordered" evidence="1">
    <location>
        <begin position="418"/>
        <end position="452"/>
    </location>
</feature>
<dbReference type="PANTHER" id="PTHR16121">
    <property type="entry name" value="CAP-SPECIFIC MRNA (NUCLEOSIDE-2'-O-)-METHYLTRANSFERASE 1-RELATED"/>
    <property type="match status" value="1"/>
</dbReference>
<dbReference type="Proteomes" id="UP000515550">
    <property type="component" value="Chromosome PVBDA_02"/>
</dbReference>
<protein>
    <recommendedName>
        <fullName evidence="4">Ribosomal RNA methyltransferase FtsJ domain-containing protein</fullName>
    </recommendedName>
</protein>
<proteinExistence type="predicted"/>
<dbReference type="EMBL" id="LR865380">
    <property type="protein sequence ID" value="CAD2084542.1"/>
    <property type="molecule type" value="Genomic_DNA"/>
</dbReference>
<feature type="compositionally biased region" description="Low complexity" evidence="1">
    <location>
        <begin position="1118"/>
        <end position="1127"/>
    </location>
</feature>
<feature type="compositionally biased region" description="Acidic residues" evidence="1">
    <location>
        <begin position="1099"/>
        <end position="1110"/>
    </location>
</feature>
<evidence type="ECO:0000256" key="1">
    <source>
        <dbReference type="SAM" id="MobiDB-lite"/>
    </source>
</evidence>
<feature type="region of interest" description="Disordered" evidence="1">
    <location>
        <begin position="1099"/>
        <end position="1127"/>
    </location>
</feature>
<dbReference type="Gene3D" id="3.40.50.12760">
    <property type="match status" value="2"/>
</dbReference>
<dbReference type="AlphaFoldDB" id="A0A6V7RTG8"/>
<reference evidence="2 3" key="1">
    <citation type="submission" date="2020-08" db="EMBL/GenBank/DDBJ databases">
        <authorList>
            <person name="Ramaprasad A."/>
        </authorList>
    </citation>
    <scope>NUCLEOTIDE SEQUENCE [LARGE SCALE GENOMIC DNA]</scope>
</reference>
<feature type="compositionally biased region" description="Polar residues" evidence="1">
    <location>
        <begin position="440"/>
        <end position="452"/>
    </location>
</feature>
<dbReference type="GO" id="GO:0004483">
    <property type="term" value="F:methyltransferase cap1 activity"/>
    <property type="evidence" value="ECO:0007669"/>
    <property type="project" value="TreeGrafter"/>
</dbReference>
<dbReference type="GO" id="GO:0005634">
    <property type="term" value="C:nucleus"/>
    <property type="evidence" value="ECO:0007669"/>
    <property type="project" value="TreeGrafter"/>
</dbReference>
<sequence>MNHIFSFDSNLNNIFLGDYLEKSENSCEYCTKRKRICRCDTMKRELGSERTKDIDDFLNLKKYYDEICEKIVDKYKDVVNRFEYDKDIVMYIKKNKINDEIECEDWLYFYELLKERKVLEKCIDLKQNKEIISLNSFHLDEQANFISCLNYYIKVNKYHNIHHNWMGMSINPFNEYANNNYNPNVCTNIQTNEFNKVNNINDKIFNDDCNVYNIEENEKIHNIISPGDLKNVHPLYYYSYIQDNEKWLSGINNSGNILHLENIDYVWNKTVREDSNKIKLFHLITANCVKNNDMDYNKIKTKKEYNENDINVNIEIERVLCISQLVCALGMMNIGGYFVMKIKLSFDNFLLSVFSILSICFKKLEVYRPSCCYLRNIIFVIGVHFNGITSIFLSSLKNCVEESQKELINLVNSTRNGDYSKEKSDNTEMKNKKMKTNNNSVSSDISPTTKSESNKFLNHSLIPKKWIKSSFFQEYKNCINHFIDYLIYHLKKCINLSNINLIKKNIENTKNTYISQFFEEHKIVDILKKDKLVHKLLDHIYYENNLDEKNNKFNDFGEKDDDIDFILPNNLLENSEQEIFYSNKFFSKIKNTILHYQLEEKDIYFKNNYNINIYCNNNNIENYRKNITSLLKKIKFKNVSNINKETELFQLDQAILKKRVFLKDKGLFSNHEMEFINLLKKQAYFTNKNWFKCYLQNDILNFENPFYSHKTLFKDLLKCRYYIYYKNCDIYINSFKQILKQYEPISTSYIHYELYSSVIDCLFVLKNCAGFDIFKDSSFIQNFLVISTENCIFNFFTKFQTGYHVALESNDPNSINSNYANSGTEGETDDFVIHVNVRNMYEKRQSYKLFSELLIHKLKSKNVCSFIYIDLNTIFPNYVHLVEKEIKVKNYFISSLIIAFNYLKKEGNMIIRLSSVLTFFTVGLVYILFCCFERVSFFVPPSCDDINLDFYIYCFNFNENYIYRHYIQYIWDAVICNQHISEKFNSKEMGINTNTSSKSIEAVSKKRKSDIYFSIPLYFVMNKHFVQFIKKFNSFYIKNHINICLNFIKEPKYFNHHKSTIKSLLTNFFKAYILCDDSYEKIYKSITIQYNIFHKKEDISDDEDEDDEEEKIDKHENFNNNLEDGPGNNNFKHLFDLRDKKKNDIWEVNRYENSSGESDYSLIYEYKNVPSEVSISETAWDSP</sequence>
<feature type="compositionally biased region" description="Basic and acidic residues" evidence="1">
    <location>
        <begin position="418"/>
        <end position="431"/>
    </location>
</feature>
<name>A0A6V7RTG8_PLAVN</name>
<dbReference type="GO" id="GO:0006370">
    <property type="term" value="P:7-methylguanosine mRNA capping"/>
    <property type="evidence" value="ECO:0007669"/>
    <property type="project" value="TreeGrafter"/>
</dbReference>
<gene>
    <name evidence="2" type="ORF">PVBDA_0200880</name>
</gene>
<organism evidence="2 3">
    <name type="scientific">Plasmodium vinckei brucechwatti</name>
    <dbReference type="NCBI Taxonomy" id="119398"/>
    <lineage>
        <taxon>Eukaryota</taxon>
        <taxon>Sar</taxon>
        <taxon>Alveolata</taxon>
        <taxon>Apicomplexa</taxon>
        <taxon>Aconoidasida</taxon>
        <taxon>Haemosporida</taxon>
        <taxon>Plasmodiidae</taxon>
        <taxon>Plasmodium</taxon>
        <taxon>Plasmodium (Vinckeia)</taxon>
    </lineage>
</organism>
<evidence type="ECO:0000313" key="2">
    <source>
        <dbReference type="EMBL" id="CAD2084542.1"/>
    </source>
</evidence>
<dbReference type="VEuPathDB" id="PlasmoDB:PVBDA_0200880"/>
<dbReference type="GO" id="GO:0005737">
    <property type="term" value="C:cytoplasm"/>
    <property type="evidence" value="ECO:0007669"/>
    <property type="project" value="TreeGrafter"/>
</dbReference>
<evidence type="ECO:0000313" key="3">
    <source>
        <dbReference type="Proteomes" id="UP000515550"/>
    </source>
</evidence>
<dbReference type="InterPro" id="IPR050851">
    <property type="entry name" value="mRNA_Cap_2O-Ribose_MeTrfase"/>
</dbReference>